<dbReference type="Proteomes" id="UP000591542">
    <property type="component" value="Unassembled WGS sequence"/>
</dbReference>
<gene>
    <name evidence="1" type="ORF">H2B01_00885</name>
</gene>
<protein>
    <submittedName>
        <fullName evidence="1">Uncharacterized protein</fullName>
    </submittedName>
</protein>
<sequence>MSEQIFSEIHDQKSVFWKTATKYASNAKEDENFVNEIAYLMVTLHRTGA</sequence>
<organism evidence="1 2">
    <name type="scientific">Candidatus Nitrosomaritimum aestuariumsis</name>
    <dbReference type="NCBI Taxonomy" id="3342354"/>
    <lineage>
        <taxon>Archaea</taxon>
        <taxon>Nitrososphaerota</taxon>
        <taxon>Nitrososphaeria</taxon>
        <taxon>Nitrosopumilales</taxon>
        <taxon>Nitrosopumilaceae</taxon>
        <taxon>Candidatus Nitrosomaritimum</taxon>
    </lineage>
</organism>
<dbReference type="EMBL" id="JACEMX010000022">
    <property type="protein sequence ID" value="MBA4462725.1"/>
    <property type="molecule type" value="Genomic_DNA"/>
</dbReference>
<comment type="caution">
    <text evidence="1">The sequence shown here is derived from an EMBL/GenBank/DDBJ whole genome shotgun (WGS) entry which is preliminary data.</text>
</comment>
<evidence type="ECO:0000313" key="2">
    <source>
        <dbReference type="Proteomes" id="UP000591542"/>
    </source>
</evidence>
<name>A0AC60W6S0_9ARCH</name>
<reference evidence="1 2" key="1">
    <citation type="journal article" date="2020" name="Appl. Environ. Microbiol.">
        <title>Genomic Characteristics of a Novel Species of Ammonia-Oxidizing Archaea from the Jiulong River Estuary.</title>
        <authorList>
            <person name="Zou D."/>
            <person name="Wan R."/>
            <person name="Han L."/>
            <person name="Xu M.N."/>
            <person name="Liu Y."/>
            <person name="Liu H."/>
            <person name="Kao S.J."/>
            <person name="Li M."/>
        </authorList>
    </citation>
    <scope>NUCLEOTIDE SEQUENCE [LARGE SCALE GENOMIC DNA]</scope>
    <source>
        <strain evidence="1">S2bin1</strain>
    </source>
</reference>
<evidence type="ECO:0000313" key="1">
    <source>
        <dbReference type="EMBL" id="MBA4462725.1"/>
    </source>
</evidence>
<proteinExistence type="predicted"/>
<accession>A0AC60W6S0</accession>